<gene>
    <name evidence="2" type="ORF">GCM10007036_16460</name>
</gene>
<sequence>MRSHSEPRSNPPKLRLSRRRALLALAAGLASGGVRTAAAAPAVLDFADLYEASGVLGLKFSPKLLSLKGASVAMQGYMAPPLKAESDFFVLTREPVSLCPFCSSDADWPTDIVVIHLRRAAQPTRYSDPIAVTGVLEVGSATDAATGFVSQIRLMNADFRIV</sequence>
<evidence type="ECO:0000313" key="2">
    <source>
        <dbReference type="EMBL" id="GGH16074.1"/>
    </source>
</evidence>
<evidence type="ECO:0008006" key="4">
    <source>
        <dbReference type="Google" id="ProtNLM"/>
    </source>
</evidence>
<feature type="signal peptide" evidence="1">
    <location>
        <begin position="1"/>
        <end position="39"/>
    </location>
</feature>
<name>A0A917I6U9_9HYPH</name>
<dbReference type="AlphaFoldDB" id="A0A917I6U9"/>
<evidence type="ECO:0000256" key="1">
    <source>
        <dbReference type="SAM" id="SignalP"/>
    </source>
</evidence>
<keyword evidence="3" id="KW-1185">Reference proteome</keyword>
<reference evidence="2" key="1">
    <citation type="journal article" date="2014" name="Int. J. Syst. Evol. Microbiol.">
        <title>Complete genome sequence of Corynebacterium casei LMG S-19264T (=DSM 44701T), isolated from a smear-ripened cheese.</title>
        <authorList>
            <consortium name="US DOE Joint Genome Institute (JGI-PGF)"/>
            <person name="Walter F."/>
            <person name="Albersmeier A."/>
            <person name="Kalinowski J."/>
            <person name="Ruckert C."/>
        </authorList>
    </citation>
    <scope>NUCLEOTIDE SEQUENCE</scope>
    <source>
        <strain evidence="2">CGMCC 1.12214</strain>
    </source>
</reference>
<dbReference type="RefSeq" id="WP_210318631.1">
    <property type="nucleotide sequence ID" value="NZ_BMES01000001.1"/>
</dbReference>
<protein>
    <recommendedName>
        <fullName evidence="4">DUF3299 domain-containing protein</fullName>
    </recommendedName>
</protein>
<dbReference type="InterPro" id="IPR006311">
    <property type="entry name" value="TAT_signal"/>
</dbReference>
<accession>A0A917I6U9</accession>
<dbReference type="Gene3D" id="2.40.50.870">
    <property type="entry name" value="Protein of unknown function (DUF3299)"/>
    <property type="match status" value="1"/>
</dbReference>
<evidence type="ECO:0000313" key="3">
    <source>
        <dbReference type="Proteomes" id="UP000603912"/>
    </source>
</evidence>
<feature type="chain" id="PRO_5036951268" description="DUF3299 domain-containing protein" evidence="1">
    <location>
        <begin position="40"/>
        <end position="162"/>
    </location>
</feature>
<dbReference type="Proteomes" id="UP000603912">
    <property type="component" value="Unassembled WGS sequence"/>
</dbReference>
<reference evidence="2" key="2">
    <citation type="submission" date="2020-09" db="EMBL/GenBank/DDBJ databases">
        <authorList>
            <person name="Sun Q."/>
            <person name="Zhou Y."/>
        </authorList>
    </citation>
    <scope>NUCLEOTIDE SEQUENCE</scope>
    <source>
        <strain evidence="2">CGMCC 1.12214</strain>
    </source>
</reference>
<dbReference type="PROSITE" id="PS51318">
    <property type="entry name" value="TAT"/>
    <property type="match status" value="1"/>
</dbReference>
<dbReference type="EMBL" id="BMES01000001">
    <property type="protein sequence ID" value="GGH16074.1"/>
    <property type="molecule type" value="Genomic_DNA"/>
</dbReference>
<comment type="caution">
    <text evidence="2">The sequence shown here is derived from an EMBL/GenBank/DDBJ whole genome shotgun (WGS) entry which is preliminary data.</text>
</comment>
<organism evidence="2 3">
    <name type="scientific">Alsobacter metallidurans</name>
    <dbReference type="NCBI Taxonomy" id="340221"/>
    <lineage>
        <taxon>Bacteria</taxon>
        <taxon>Pseudomonadati</taxon>
        <taxon>Pseudomonadota</taxon>
        <taxon>Alphaproteobacteria</taxon>
        <taxon>Hyphomicrobiales</taxon>
        <taxon>Alsobacteraceae</taxon>
        <taxon>Alsobacter</taxon>
    </lineage>
</organism>
<proteinExistence type="predicted"/>
<keyword evidence="1" id="KW-0732">Signal</keyword>